<dbReference type="EMBL" id="JADCUA010000017">
    <property type="protein sequence ID" value="KAH9833889.1"/>
    <property type="molecule type" value="Genomic_DNA"/>
</dbReference>
<name>A0ABQ8K9W7_9APHY</name>
<accession>A0ABQ8K9W7</accession>
<keyword evidence="2" id="KW-1185">Reference proteome</keyword>
<sequence>MSGEIRTRHIRLDRSSPYRALSRGRPRRCPPAVAAAVLHDVRRRCSNARVVRANQAAVGACGRAGDSIIVYSSGPAFHFHDNPRPTASVSVPLCDAPPANPGSVLAAVRDATYSSRAVKVRHDAERMVVRDKQVAYACLQPCCCHSVHTWRNRSSTGPPLVHNTDQRRARCCTPRSRRRPITPRGARAIDRSDVVHRAHSQLVRGELILGENR</sequence>
<evidence type="ECO:0000313" key="1">
    <source>
        <dbReference type="EMBL" id="KAH9833889.1"/>
    </source>
</evidence>
<organism evidence="1 2">
    <name type="scientific">Rhodofomes roseus</name>
    <dbReference type="NCBI Taxonomy" id="34475"/>
    <lineage>
        <taxon>Eukaryota</taxon>
        <taxon>Fungi</taxon>
        <taxon>Dikarya</taxon>
        <taxon>Basidiomycota</taxon>
        <taxon>Agaricomycotina</taxon>
        <taxon>Agaricomycetes</taxon>
        <taxon>Polyporales</taxon>
        <taxon>Rhodofomes</taxon>
    </lineage>
</organism>
<protein>
    <submittedName>
        <fullName evidence="1">Uncharacterized protein</fullName>
    </submittedName>
</protein>
<gene>
    <name evidence="1" type="ORF">C8Q71DRAFT_180205</name>
</gene>
<dbReference type="RefSeq" id="XP_047776605.1">
    <property type="nucleotide sequence ID" value="XM_047916800.1"/>
</dbReference>
<proteinExistence type="predicted"/>
<dbReference type="Proteomes" id="UP000814176">
    <property type="component" value="Unassembled WGS sequence"/>
</dbReference>
<comment type="caution">
    <text evidence="1">The sequence shown here is derived from an EMBL/GenBank/DDBJ whole genome shotgun (WGS) entry which is preliminary data.</text>
</comment>
<reference evidence="1 2" key="1">
    <citation type="journal article" date="2021" name="Environ. Microbiol.">
        <title>Gene family expansions and transcriptome signatures uncover fungal adaptations to wood decay.</title>
        <authorList>
            <person name="Hage H."/>
            <person name="Miyauchi S."/>
            <person name="Viragh M."/>
            <person name="Drula E."/>
            <person name="Min B."/>
            <person name="Chaduli D."/>
            <person name="Navarro D."/>
            <person name="Favel A."/>
            <person name="Norest M."/>
            <person name="Lesage-Meessen L."/>
            <person name="Balint B."/>
            <person name="Merenyi Z."/>
            <person name="de Eugenio L."/>
            <person name="Morin E."/>
            <person name="Martinez A.T."/>
            <person name="Baldrian P."/>
            <person name="Stursova M."/>
            <person name="Martinez M.J."/>
            <person name="Novotny C."/>
            <person name="Magnuson J.K."/>
            <person name="Spatafora J.W."/>
            <person name="Maurice S."/>
            <person name="Pangilinan J."/>
            <person name="Andreopoulos W."/>
            <person name="LaButti K."/>
            <person name="Hundley H."/>
            <person name="Na H."/>
            <person name="Kuo A."/>
            <person name="Barry K."/>
            <person name="Lipzen A."/>
            <person name="Henrissat B."/>
            <person name="Riley R."/>
            <person name="Ahrendt S."/>
            <person name="Nagy L.G."/>
            <person name="Grigoriev I.V."/>
            <person name="Martin F."/>
            <person name="Rosso M.N."/>
        </authorList>
    </citation>
    <scope>NUCLEOTIDE SEQUENCE [LARGE SCALE GENOMIC DNA]</scope>
    <source>
        <strain evidence="1 2">CIRM-BRFM 1785</strain>
    </source>
</reference>
<evidence type="ECO:0000313" key="2">
    <source>
        <dbReference type="Proteomes" id="UP000814176"/>
    </source>
</evidence>
<dbReference type="GeneID" id="71997532"/>